<organism evidence="1 2">
    <name type="scientific">Aspergillus novoparasiticus</name>
    <dbReference type="NCBI Taxonomy" id="986946"/>
    <lineage>
        <taxon>Eukaryota</taxon>
        <taxon>Fungi</taxon>
        <taxon>Dikarya</taxon>
        <taxon>Ascomycota</taxon>
        <taxon>Pezizomycotina</taxon>
        <taxon>Eurotiomycetes</taxon>
        <taxon>Eurotiomycetidae</taxon>
        <taxon>Eurotiales</taxon>
        <taxon>Aspergillaceae</taxon>
        <taxon>Aspergillus</taxon>
        <taxon>Aspergillus subgen. Circumdati</taxon>
    </lineage>
</organism>
<dbReference type="Proteomes" id="UP000326799">
    <property type="component" value="Unassembled WGS sequence"/>
</dbReference>
<accession>A0A5N6E7W9</accession>
<sequence>MLSLRGSLRSHWDLEPLIAMYVYGYISVTCQYTVRYWSFPPCSVFQSTSKYPPTPERPMIGRTDYQPAMMIGRVLVLLLPPRWDES</sequence>
<dbReference type="AlphaFoldDB" id="A0A5N6E7W9"/>
<evidence type="ECO:0000313" key="1">
    <source>
        <dbReference type="EMBL" id="KAB8213671.1"/>
    </source>
</evidence>
<evidence type="ECO:0000313" key="2">
    <source>
        <dbReference type="Proteomes" id="UP000326799"/>
    </source>
</evidence>
<name>A0A5N6E7W9_9EURO</name>
<keyword evidence="2" id="KW-1185">Reference proteome</keyword>
<gene>
    <name evidence="1" type="ORF">BDV33DRAFT_184300</name>
</gene>
<proteinExistence type="predicted"/>
<protein>
    <submittedName>
        <fullName evidence="1">Uncharacterized protein</fullName>
    </submittedName>
</protein>
<dbReference type="EMBL" id="ML733583">
    <property type="protein sequence ID" value="KAB8213671.1"/>
    <property type="molecule type" value="Genomic_DNA"/>
</dbReference>
<reference evidence="1 2" key="1">
    <citation type="submission" date="2019-04" db="EMBL/GenBank/DDBJ databases">
        <title>Fungal friends and foes A comparative genomics study of 23 Aspergillus species from section Flavi.</title>
        <authorList>
            <consortium name="DOE Joint Genome Institute"/>
            <person name="Kjaerbolling I."/>
            <person name="Vesth T.C."/>
            <person name="Frisvad J.C."/>
            <person name="Nybo J.L."/>
            <person name="Theobald S."/>
            <person name="Kildgaard S."/>
            <person name="Petersen T.I."/>
            <person name="Kuo A."/>
            <person name="Sato A."/>
            <person name="Lyhne E.K."/>
            <person name="Kogle M.E."/>
            <person name="Wiebenga A."/>
            <person name="Kun R.S."/>
            <person name="Lubbers R.J."/>
            <person name="Makela M.R."/>
            <person name="Barry K."/>
            <person name="Chovatia M."/>
            <person name="Clum A."/>
            <person name="Daum C."/>
            <person name="Haridas S."/>
            <person name="He G."/>
            <person name="LaButti K."/>
            <person name="Lipzen A."/>
            <person name="Mondo S."/>
            <person name="Pangilinan J."/>
            <person name="Riley R."/>
            <person name="Salamov A."/>
            <person name="Simmons B.A."/>
            <person name="Magnuson J.K."/>
            <person name="Henrissat B."/>
            <person name="Mortensen U.H."/>
            <person name="Larsen T.O."/>
            <person name="De vries R.P."/>
            <person name="Grigoriev I.V."/>
            <person name="Machida M."/>
            <person name="Baker S.E."/>
            <person name="Andersen M.R."/>
        </authorList>
    </citation>
    <scope>NUCLEOTIDE SEQUENCE [LARGE SCALE GENOMIC DNA]</scope>
    <source>
        <strain evidence="1 2">CBS 126849</strain>
    </source>
</reference>